<proteinExistence type="predicted"/>
<dbReference type="WBParaSite" id="L893_g28534.t1">
    <property type="protein sequence ID" value="L893_g28534.t1"/>
    <property type="gene ID" value="L893_g28534"/>
</dbReference>
<reference evidence="3" key="1">
    <citation type="submission" date="2016-11" db="UniProtKB">
        <authorList>
            <consortium name="WormBaseParasite"/>
        </authorList>
    </citation>
    <scope>IDENTIFICATION</scope>
</reference>
<evidence type="ECO:0000256" key="1">
    <source>
        <dbReference type="SAM" id="MobiDB-lite"/>
    </source>
</evidence>
<protein>
    <submittedName>
        <fullName evidence="3">Uncharacterized protein</fullName>
    </submittedName>
</protein>
<feature type="compositionally biased region" description="Low complexity" evidence="1">
    <location>
        <begin position="12"/>
        <end position="22"/>
    </location>
</feature>
<evidence type="ECO:0000313" key="3">
    <source>
        <dbReference type="WBParaSite" id="L893_g28534.t1"/>
    </source>
</evidence>
<feature type="compositionally biased region" description="Polar residues" evidence="1">
    <location>
        <begin position="1"/>
        <end position="10"/>
    </location>
</feature>
<feature type="region of interest" description="Disordered" evidence="1">
    <location>
        <begin position="1"/>
        <end position="22"/>
    </location>
</feature>
<sequence length="87" mass="9661">MDTNRGNEQNGRGRPSRGSSGFRLTLTVSSIPSVLLLVISRRRTSFEGSDSTAEVILSTCTQIRPHCLPLVLHPKIKFRFYVIGVCE</sequence>
<accession>A0A1I7ZP55</accession>
<organism evidence="2 3">
    <name type="scientific">Steinernema glaseri</name>
    <dbReference type="NCBI Taxonomy" id="37863"/>
    <lineage>
        <taxon>Eukaryota</taxon>
        <taxon>Metazoa</taxon>
        <taxon>Ecdysozoa</taxon>
        <taxon>Nematoda</taxon>
        <taxon>Chromadorea</taxon>
        <taxon>Rhabditida</taxon>
        <taxon>Tylenchina</taxon>
        <taxon>Panagrolaimomorpha</taxon>
        <taxon>Strongyloidoidea</taxon>
        <taxon>Steinernematidae</taxon>
        <taxon>Steinernema</taxon>
    </lineage>
</organism>
<dbReference type="Proteomes" id="UP000095287">
    <property type="component" value="Unplaced"/>
</dbReference>
<evidence type="ECO:0000313" key="2">
    <source>
        <dbReference type="Proteomes" id="UP000095287"/>
    </source>
</evidence>
<name>A0A1I7ZP55_9BILA</name>
<dbReference type="AlphaFoldDB" id="A0A1I7ZP55"/>
<keyword evidence="2" id="KW-1185">Reference proteome</keyword>